<dbReference type="PANTHER" id="PTHR35174">
    <property type="entry name" value="BLL7171 PROTEIN-RELATED"/>
    <property type="match status" value="1"/>
</dbReference>
<organism evidence="3 4">
    <name type="scientific">Usitatibacter rugosus</name>
    <dbReference type="NCBI Taxonomy" id="2732067"/>
    <lineage>
        <taxon>Bacteria</taxon>
        <taxon>Pseudomonadati</taxon>
        <taxon>Pseudomonadota</taxon>
        <taxon>Betaproteobacteria</taxon>
        <taxon>Nitrosomonadales</taxon>
        <taxon>Usitatibacteraceae</taxon>
        <taxon>Usitatibacter</taxon>
    </lineage>
</organism>
<dbReference type="Proteomes" id="UP000501534">
    <property type="component" value="Chromosome"/>
</dbReference>
<gene>
    <name evidence="3" type="ORF">DSM104443_03075</name>
</gene>
<feature type="domain" description="YCII-related" evidence="2">
    <location>
        <begin position="1"/>
        <end position="113"/>
    </location>
</feature>
<dbReference type="InterPro" id="IPR011008">
    <property type="entry name" value="Dimeric_a/b-barrel"/>
</dbReference>
<reference evidence="3 4" key="1">
    <citation type="submission" date="2020-04" db="EMBL/GenBank/DDBJ databases">
        <title>Usitatibacter rugosus gen. nov., sp. nov. and Usitatibacter palustris sp. nov., novel members of Usitatibacteraceae fam. nov. within the order Nitrosomonadales isolated from soil.</title>
        <authorList>
            <person name="Huber K.J."/>
            <person name="Neumann-Schaal M."/>
            <person name="Geppert A."/>
            <person name="Luckner M."/>
            <person name="Wanner G."/>
            <person name="Overmann J."/>
        </authorList>
    </citation>
    <scope>NUCLEOTIDE SEQUENCE [LARGE SCALE GENOMIC DNA]</scope>
    <source>
        <strain evidence="3 4">0125_3</strain>
    </source>
</reference>
<dbReference type="PANTHER" id="PTHR35174:SF3">
    <property type="entry name" value="BLL7171 PROTEIN"/>
    <property type="match status" value="1"/>
</dbReference>
<accession>A0A6M4GY96</accession>
<evidence type="ECO:0000313" key="3">
    <source>
        <dbReference type="EMBL" id="QJR11992.1"/>
    </source>
</evidence>
<keyword evidence="4" id="KW-1185">Reference proteome</keyword>
<evidence type="ECO:0000259" key="2">
    <source>
        <dbReference type="Pfam" id="PF03795"/>
    </source>
</evidence>
<protein>
    <recommendedName>
        <fullName evidence="2">YCII-related domain-containing protein</fullName>
    </recommendedName>
</protein>
<dbReference type="InterPro" id="IPR005545">
    <property type="entry name" value="YCII"/>
</dbReference>
<evidence type="ECO:0000256" key="1">
    <source>
        <dbReference type="ARBA" id="ARBA00007689"/>
    </source>
</evidence>
<dbReference type="AlphaFoldDB" id="A0A6M4GY96"/>
<dbReference type="RefSeq" id="WP_171093797.1">
    <property type="nucleotide sequence ID" value="NZ_CP053069.1"/>
</dbReference>
<sequence>MKFACLFYHNEDAMTAFPASQRDALAASCKAWVEGLQREGQYVDALGLASTQTATTVRVRDGQVSYTDGPFAETKEQLGGLTVIEARDLDEALRIASKISVAKTGSIEVRPLFDQLGK</sequence>
<comment type="similarity">
    <text evidence="1">Belongs to the YciI family.</text>
</comment>
<dbReference type="SUPFAM" id="SSF54909">
    <property type="entry name" value="Dimeric alpha+beta barrel"/>
    <property type="match status" value="1"/>
</dbReference>
<dbReference type="Gene3D" id="3.30.70.1060">
    <property type="entry name" value="Dimeric alpha+beta barrel"/>
    <property type="match status" value="1"/>
</dbReference>
<dbReference type="Pfam" id="PF03795">
    <property type="entry name" value="YCII"/>
    <property type="match status" value="1"/>
</dbReference>
<evidence type="ECO:0000313" key="4">
    <source>
        <dbReference type="Proteomes" id="UP000501534"/>
    </source>
</evidence>
<name>A0A6M4GY96_9PROT</name>
<dbReference type="KEGG" id="uru:DSM104443_03075"/>
<proteinExistence type="inferred from homology"/>
<dbReference type="EMBL" id="CP053069">
    <property type="protein sequence ID" value="QJR11992.1"/>
    <property type="molecule type" value="Genomic_DNA"/>
</dbReference>